<organism evidence="4 5">
    <name type="scientific">Aureibaculum flavum</name>
    <dbReference type="NCBI Taxonomy" id="2795986"/>
    <lineage>
        <taxon>Bacteria</taxon>
        <taxon>Pseudomonadati</taxon>
        <taxon>Bacteroidota</taxon>
        <taxon>Flavobacteriia</taxon>
        <taxon>Flavobacteriales</taxon>
        <taxon>Flavobacteriaceae</taxon>
        <taxon>Aureibaculum</taxon>
    </lineage>
</organism>
<dbReference type="InterPro" id="IPR057436">
    <property type="entry name" value="5TMH_Lnb"/>
</dbReference>
<accession>A0ABS0WRF7</accession>
<evidence type="ECO:0000256" key="1">
    <source>
        <dbReference type="SAM" id="Phobius"/>
    </source>
</evidence>
<dbReference type="Pfam" id="PF25221">
    <property type="entry name" value="5TMH_Lnb"/>
    <property type="match status" value="1"/>
</dbReference>
<keyword evidence="1" id="KW-0812">Transmembrane</keyword>
<feature type="transmembrane region" description="Helical" evidence="1">
    <location>
        <begin position="379"/>
        <end position="397"/>
    </location>
</feature>
<proteinExistence type="predicted"/>
<feature type="domain" description="Lnb N-terminal periplasmic" evidence="2">
    <location>
        <begin position="51"/>
        <end position="178"/>
    </location>
</feature>
<dbReference type="InterPro" id="IPR025178">
    <property type="entry name" value="Lnb_N"/>
</dbReference>
<evidence type="ECO:0000313" key="5">
    <source>
        <dbReference type="Proteomes" id="UP000623301"/>
    </source>
</evidence>
<gene>
    <name evidence="4" type="ORF">JBL43_09950</name>
</gene>
<feature type="transmembrane region" description="Helical" evidence="1">
    <location>
        <begin position="266"/>
        <end position="285"/>
    </location>
</feature>
<keyword evidence="5" id="KW-1185">Reference proteome</keyword>
<feature type="transmembrane region" description="Helical" evidence="1">
    <location>
        <begin position="329"/>
        <end position="345"/>
    </location>
</feature>
<comment type="caution">
    <text evidence="4">The sequence shown here is derived from an EMBL/GenBank/DDBJ whole genome shotgun (WGS) entry which is preliminary data.</text>
</comment>
<name>A0ABS0WRF7_9FLAO</name>
<feature type="transmembrane region" description="Helical" evidence="1">
    <location>
        <begin position="357"/>
        <end position="373"/>
    </location>
</feature>
<feature type="domain" description="Lnb-like transmembrane" evidence="3">
    <location>
        <begin position="265"/>
        <end position="397"/>
    </location>
</feature>
<feature type="transmembrane region" description="Helical" evidence="1">
    <location>
        <begin position="297"/>
        <end position="317"/>
    </location>
</feature>
<keyword evidence="1" id="KW-1133">Transmembrane helix</keyword>
<protein>
    <submittedName>
        <fullName evidence="4">DUF4105 domain-containing protein</fullName>
    </submittedName>
</protein>
<keyword evidence="1" id="KW-0472">Membrane</keyword>
<reference evidence="4 5" key="1">
    <citation type="submission" date="2020-12" db="EMBL/GenBank/DDBJ databases">
        <title>Aureibaculum luteum sp. nov. and Aureibaculum flavum sp. nov., novel members of the family Flavobacteriaceae isolated from Antarctic intertidal sediments.</title>
        <authorList>
            <person name="He X."/>
            <person name="Zhang X."/>
        </authorList>
    </citation>
    <scope>NUCLEOTIDE SEQUENCE [LARGE SCALE GENOMIC DNA]</scope>
    <source>
        <strain evidence="4 5">A20</strain>
    </source>
</reference>
<sequence length="406" mass="47484">MSILKFLKKLNTLKKSLFSIFYFLVIINSFAQEMVLSDQAEISIITVDPGYDQLYDTFGHSAIRVTDRKLRIDQAYNYGIFNFETPNFNLKFAQGKLLYELAAYPFSYFYRSYKEENRGIREQVLNLTQPEKQAFFNFLQNNAKPENKSYLYDFFYDNCATRLKDVAENVLQEKVVFNNNYTEGKNETLRSLIHQYAQKKHPWGTFGIDLALGSVIDKKATTKDYLFLPDNIFNTYAESTVNGKPIVKKTNVLFKAKDKKTKGFQLFTPLIVFSLIALLVIFITYRDYKQRKRSKVLDFTLFFTTGLIGLVVLLLWFATDHSATKDNYNFLWAFMPNVFVAFVLLKKEVPNWVKKYILLLLVLLALTVVLWILKIQIFSLAIIPLLLMLAVRYWFLYKDHNSTTHP</sequence>
<evidence type="ECO:0000313" key="4">
    <source>
        <dbReference type="EMBL" id="MBJ2174560.1"/>
    </source>
</evidence>
<dbReference type="Pfam" id="PF13387">
    <property type="entry name" value="Lnb_N"/>
    <property type="match status" value="1"/>
</dbReference>
<dbReference type="Proteomes" id="UP000623301">
    <property type="component" value="Unassembled WGS sequence"/>
</dbReference>
<evidence type="ECO:0000259" key="3">
    <source>
        <dbReference type="Pfam" id="PF25221"/>
    </source>
</evidence>
<evidence type="ECO:0000259" key="2">
    <source>
        <dbReference type="Pfam" id="PF13387"/>
    </source>
</evidence>
<dbReference type="EMBL" id="JAEHFJ010000004">
    <property type="protein sequence ID" value="MBJ2174560.1"/>
    <property type="molecule type" value="Genomic_DNA"/>
</dbReference>